<dbReference type="Proteomes" id="UP000253551">
    <property type="component" value="Unassembled WGS sequence"/>
</dbReference>
<proteinExistence type="predicted"/>
<accession>A0A367JUN7</accession>
<dbReference type="EMBL" id="PJQM01002701">
    <property type="protein sequence ID" value="RCH93401.1"/>
    <property type="molecule type" value="Genomic_DNA"/>
</dbReference>
<dbReference type="InterPro" id="IPR052292">
    <property type="entry name" value="Glucose_repression_reg"/>
</dbReference>
<dbReference type="GO" id="GO:0042149">
    <property type="term" value="P:cellular response to glucose starvation"/>
    <property type="evidence" value="ECO:0007669"/>
    <property type="project" value="TreeGrafter"/>
</dbReference>
<name>A0A367JUN7_RHIST</name>
<evidence type="ECO:0000313" key="2">
    <source>
        <dbReference type="Proteomes" id="UP000253551"/>
    </source>
</evidence>
<comment type="caution">
    <text evidence="1">The sequence shown here is derived from an EMBL/GenBank/DDBJ whole genome shotgun (WGS) entry which is preliminary data.</text>
</comment>
<gene>
    <name evidence="1" type="ORF">CU098_007477</name>
</gene>
<dbReference type="AlphaFoldDB" id="A0A367JUN7"/>
<dbReference type="PANTHER" id="PTHR28051">
    <property type="entry name" value="PROTEIN MTL1-RELATED"/>
    <property type="match status" value="1"/>
</dbReference>
<sequence>MKAEYCVDYLSYKWKAEDLIQTYRENCKSMSHKQDKYEEHNLQRLQNALWRQMARKCTTKLSQSNELIHPSSVSWQKESDITWLYGPIYIVQNETQIHPVPVSHLQGIKPVLKKNTTPVQHVRLPICSDEKMQYYTSSSDSSYVSSRNNSFSSVSTSSKVGVHFNPEIIEIEYQPENPISTTPQLEEEDECDELWSSLLVYLQHHHSGLNLVILLFKSFFSITSTWLFYQRLSRWTSANMLRSVLEHNQDMKPLKVAGQSVMGGGMPPRWYDLFLDLLTQAAIQCYMCDGQTGLETISEIFSYGYVEDEEEIDYEDEEDEEEEEVNDDLWTVKAADHHLLFPKTRTMYLFKLQVHQREKQFIQVREGDTLENHFMALEKLYPLVPFEKNMCDFIQMLLDNMDIPALDKCDTTTITSPTIPSPQDVPELQFSLYKYPSDGSLLIPDIMQEDDTIPQKKRDALAAELHENSNNKKPHIH</sequence>
<reference evidence="1 2" key="1">
    <citation type="journal article" date="2018" name="G3 (Bethesda)">
        <title>Phylogenetic and Phylogenomic Definition of Rhizopus Species.</title>
        <authorList>
            <person name="Gryganskyi A.P."/>
            <person name="Golan J."/>
            <person name="Dolatabadi S."/>
            <person name="Mondo S."/>
            <person name="Robb S."/>
            <person name="Idnurm A."/>
            <person name="Muszewska A."/>
            <person name="Steczkiewicz K."/>
            <person name="Masonjones S."/>
            <person name="Liao H.L."/>
            <person name="Gajdeczka M.T."/>
            <person name="Anike F."/>
            <person name="Vuek A."/>
            <person name="Anishchenko I.M."/>
            <person name="Voigt K."/>
            <person name="de Hoog G.S."/>
            <person name="Smith M.E."/>
            <person name="Heitman J."/>
            <person name="Vilgalys R."/>
            <person name="Stajich J.E."/>
        </authorList>
    </citation>
    <scope>NUCLEOTIDE SEQUENCE [LARGE SCALE GENOMIC DNA]</scope>
    <source>
        <strain evidence="1 2">LSU 92-RS-03</strain>
    </source>
</reference>
<dbReference type="OrthoDB" id="2275774at2759"/>
<organism evidence="1 2">
    <name type="scientific">Rhizopus stolonifer</name>
    <name type="common">Rhizopus nigricans</name>
    <dbReference type="NCBI Taxonomy" id="4846"/>
    <lineage>
        <taxon>Eukaryota</taxon>
        <taxon>Fungi</taxon>
        <taxon>Fungi incertae sedis</taxon>
        <taxon>Mucoromycota</taxon>
        <taxon>Mucoromycotina</taxon>
        <taxon>Mucoromycetes</taxon>
        <taxon>Mucorales</taxon>
        <taxon>Mucorineae</taxon>
        <taxon>Rhizopodaceae</taxon>
        <taxon>Rhizopus</taxon>
    </lineage>
</organism>
<keyword evidence="2" id="KW-1185">Reference proteome</keyword>
<dbReference type="STRING" id="4846.A0A367JUN7"/>
<dbReference type="GO" id="GO:0007039">
    <property type="term" value="P:protein catabolic process in the vacuole"/>
    <property type="evidence" value="ECO:0007669"/>
    <property type="project" value="TreeGrafter"/>
</dbReference>
<evidence type="ECO:0000313" key="1">
    <source>
        <dbReference type="EMBL" id="RCH93401.1"/>
    </source>
</evidence>
<dbReference type="PANTHER" id="PTHR28051:SF1">
    <property type="entry name" value="PROTEIN MTL1-RELATED"/>
    <property type="match status" value="1"/>
</dbReference>
<protein>
    <submittedName>
        <fullName evidence="1">Uncharacterized protein</fullName>
    </submittedName>
</protein>
<dbReference type="GO" id="GO:0005773">
    <property type="term" value="C:vacuole"/>
    <property type="evidence" value="ECO:0007669"/>
    <property type="project" value="GOC"/>
</dbReference>